<dbReference type="InterPro" id="IPR015797">
    <property type="entry name" value="NUDIX_hydrolase-like_dom_sf"/>
</dbReference>
<dbReference type="PROSITE" id="PS00893">
    <property type="entry name" value="NUDIX_BOX"/>
    <property type="match status" value="1"/>
</dbReference>
<dbReference type="GO" id="GO:0016787">
    <property type="term" value="F:hydrolase activity"/>
    <property type="evidence" value="ECO:0007669"/>
    <property type="project" value="UniProtKB-KW"/>
</dbReference>
<dbReference type="CDD" id="cd04673">
    <property type="entry name" value="NUDIX_ADPRase"/>
    <property type="match status" value="1"/>
</dbReference>
<dbReference type="Proteomes" id="UP000606172">
    <property type="component" value="Unassembled WGS sequence"/>
</dbReference>
<protein>
    <submittedName>
        <fullName evidence="6">NUDIX hydrolase</fullName>
    </submittedName>
</protein>
<evidence type="ECO:0000313" key="7">
    <source>
        <dbReference type="Proteomes" id="UP000606172"/>
    </source>
</evidence>
<dbReference type="InterPro" id="IPR020084">
    <property type="entry name" value="NUDIX_hydrolase_CS"/>
</dbReference>
<dbReference type="InterPro" id="IPR020476">
    <property type="entry name" value="Nudix_hydrolase"/>
</dbReference>
<evidence type="ECO:0000259" key="5">
    <source>
        <dbReference type="PROSITE" id="PS51462"/>
    </source>
</evidence>
<comment type="similarity">
    <text evidence="2 4">Belongs to the Nudix hydrolase family.</text>
</comment>
<evidence type="ECO:0000256" key="3">
    <source>
        <dbReference type="ARBA" id="ARBA00022801"/>
    </source>
</evidence>
<dbReference type="SUPFAM" id="SSF55811">
    <property type="entry name" value="Nudix"/>
    <property type="match status" value="1"/>
</dbReference>
<dbReference type="Gene3D" id="3.90.79.10">
    <property type="entry name" value="Nucleoside Triphosphate Pyrophosphohydrolase"/>
    <property type="match status" value="1"/>
</dbReference>
<comment type="cofactor">
    <cofactor evidence="1">
        <name>Mg(2+)</name>
        <dbReference type="ChEBI" id="CHEBI:18420"/>
    </cofactor>
</comment>
<evidence type="ECO:0000313" key="6">
    <source>
        <dbReference type="EMBL" id="GII93071.1"/>
    </source>
</evidence>
<keyword evidence="7" id="KW-1185">Reference proteome</keyword>
<keyword evidence="3 4" id="KW-0378">Hydrolase</keyword>
<evidence type="ECO:0000256" key="1">
    <source>
        <dbReference type="ARBA" id="ARBA00001946"/>
    </source>
</evidence>
<organism evidence="6 7">
    <name type="scientific">Sinosporangium siamense</name>
    <dbReference type="NCBI Taxonomy" id="1367973"/>
    <lineage>
        <taxon>Bacteria</taxon>
        <taxon>Bacillati</taxon>
        <taxon>Actinomycetota</taxon>
        <taxon>Actinomycetes</taxon>
        <taxon>Streptosporangiales</taxon>
        <taxon>Streptosporangiaceae</taxon>
        <taxon>Sinosporangium</taxon>
    </lineage>
</organism>
<name>A0A919RJC2_9ACTN</name>
<feature type="domain" description="Nudix hydrolase" evidence="5">
    <location>
        <begin position="1"/>
        <end position="130"/>
    </location>
</feature>
<dbReference type="RefSeq" id="WP_204026318.1">
    <property type="nucleotide sequence ID" value="NZ_BOOW01000020.1"/>
</dbReference>
<dbReference type="InterPro" id="IPR000086">
    <property type="entry name" value="NUDIX_hydrolase_dom"/>
</dbReference>
<proteinExistence type="inferred from homology"/>
<sequence>MRVNCVGAIISDRFGRLLLIKRGRPPSAGLWSLPGGRVEAGESDAEAVRREIFEETGLRVAVGELAGTVERPGPGGVVYVIRDYLAVAADGSSPTPGDDAADARWFTRAQAVRLPLSPGLADALTEWGILDQPSNEVRQTNK</sequence>
<gene>
    <name evidence="6" type="ORF">Ssi02_33020</name>
</gene>
<evidence type="ECO:0000256" key="4">
    <source>
        <dbReference type="RuleBase" id="RU003476"/>
    </source>
</evidence>
<dbReference type="PANTHER" id="PTHR43046:SF14">
    <property type="entry name" value="MUTT_NUDIX FAMILY PROTEIN"/>
    <property type="match status" value="1"/>
</dbReference>
<dbReference type="PRINTS" id="PR00502">
    <property type="entry name" value="NUDIXFAMILY"/>
</dbReference>
<accession>A0A919RJC2</accession>
<dbReference type="PANTHER" id="PTHR43046">
    <property type="entry name" value="GDP-MANNOSE MANNOSYL HYDROLASE"/>
    <property type="match status" value="1"/>
</dbReference>
<reference evidence="6" key="1">
    <citation type="submission" date="2021-01" db="EMBL/GenBank/DDBJ databases">
        <title>Whole genome shotgun sequence of Sinosporangium siamense NBRC 109515.</title>
        <authorList>
            <person name="Komaki H."/>
            <person name="Tamura T."/>
        </authorList>
    </citation>
    <scope>NUCLEOTIDE SEQUENCE</scope>
    <source>
        <strain evidence="6">NBRC 109515</strain>
    </source>
</reference>
<evidence type="ECO:0000256" key="2">
    <source>
        <dbReference type="ARBA" id="ARBA00005582"/>
    </source>
</evidence>
<dbReference type="AlphaFoldDB" id="A0A919RJC2"/>
<dbReference type="Pfam" id="PF00293">
    <property type="entry name" value="NUDIX"/>
    <property type="match status" value="1"/>
</dbReference>
<dbReference type="PROSITE" id="PS51462">
    <property type="entry name" value="NUDIX"/>
    <property type="match status" value="1"/>
</dbReference>
<comment type="caution">
    <text evidence="6">The sequence shown here is derived from an EMBL/GenBank/DDBJ whole genome shotgun (WGS) entry which is preliminary data.</text>
</comment>
<dbReference type="EMBL" id="BOOW01000020">
    <property type="protein sequence ID" value="GII93071.1"/>
    <property type="molecule type" value="Genomic_DNA"/>
</dbReference>